<dbReference type="Gene3D" id="3.40.50.1820">
    <property type="entry name" value="alpha/beta hydrolase"/>
    <property type="match status" value="1"/>
</dbReference>
<organism evidence="2 3">
    <name type="scientific">Nonomuraea purpurea</name>
    <dbReference type="NCBI Taxonomy" id="1849276"/>
    <lineage>
        <taxon>Bacteria</taxon>
        <taxon>Bacillati</taxon>
        <taxon>Actinomycetota</taxon>
        <taxon>Actinomycetes</taxon>
        <taxon>Streptosporangiales</taxon>
        <taxon>Streptosporangiaceae</taxon>
        <taxon>Nonomuraea</taxon>
    </lineage>
</organism>
<dbReference type="SUPFAM" id="SSF53474">
    <property type="entry name" value="alpha/beta-Hydrolases"/>
    <property type="match status" value="1"/>
</dbReference>
<evidence type="ECO:0000313" key="2">
    <source>
        <dbReference type="EMBL" id="MFC4008540.1"/>
    </source>
</evidence>
<gene>
    <name evidence="2" type="ORF">ACFOY2_15015</name>
</gene>
<dbReference type="PANTHER" id="PTHR43433">
    <property type="entry name" value="HYDROLASE, ALPHA/BETA FOLD FAMILY PROTEIN"/>
    <property type="match status" value="1"/>
</dbReference>
<dbReference type="InterPro" id="IPR029058">
    <property type="entry name" value="AB_hydrolase_fold"/>
</dbReference>
<name>A0ABV8G3E5_9ACTN</name>
<dbReference type="Pfam" id="PF12697">
    <property type="entry name" value="Abhydrolase_6"/>
    <property type="match status" value="1"/>
</dbReference>
<accession>A0ABV8G3E5</accession>
<reference evidence="3" key="1">
    <citation type="journal article" date="2019" name="Int. J. Syst. Evol. Microbiol.">
        <title>The Global Catalogue of Microorganisms (GCM) 10K type strain sequencing project: providing services to taxonomists for standard genome sequencing and annotation.</title>
        <authorList>
            <consortium name="The Broad Institute Genomics Platform"/>
            <consortium name="The Broad Institute Genome Sequencing Center for Infectious Disease"/>
            <person name="Wu L."/>
            <person name="Ma J."/>
        </authorList>
    </citation>
    <scope>NUCLEOTIDE SEQUENCE [LARGE SCALE GENOMIC DNA]</scope>
    <source>
        <strain evidence="3">TBRC 1276</strain>
    </source>
</reference>
<protein>
    <submittedName>
        <fullName evidence="2">Alpha/beta fold hydrolase</fullName>
    </submittedName>
</protein>
<dbReference type="PANTHER" id="PTHR43433:SF5">
    <property type="entry name" value="AB HYDROLASE-1 DOMAIN-CONTAINING PROTEIN"/>
    <property type="match status" value="1"/>
</dbReference>
<dbReference type="EMBL" id="JBHSBI010000006">
    <property type="protein sequence ID" value="MFC4008540.1"/>
    <property type="molecule type" value="Genomic_DNA"/>
</dbReference>
<evidence type="ECO:0000313" key="3">
    <source>
        <dbReference type="Proteomes" id="UP001595851"/>
    </source>
</evidence>
<keyword evidence="2" id="KW-0378">Hydrolase</keyword>
<evidence type="ECO:0000259" key="1">
    <source>
        <dbReference type="Pfam" id="PF12697"/>
    </source>
</evidence>
<dbReference type="InterPro" id="IPR000073">
    <property type="entry name" value="AB_hydrolase_1"/>
</dbReference>
<proteinExistence type="predicted"/>
<dbReference type="Proteomes" id="UP001595851">
    <property type="component" value="Unassembled WGS sequence"/>
</dbReference>
<keyword evidence="3" id="KW-1185">Reference proteome</keyword>
<feature type="domain" description="AB hydrolase-1" evidence="1">
    <location>
        <begin position="32"/>
        <end position="267"/>
    </location>
</feature>
<comment type="caution">
    <text evidence="2">The sequence shown here is derived from an EMBL/GenBank/DDBJ whole genome shotgun (WGS) entry which is preliminary data.</text>
</comment>
<sequence>MAGTLTPYTTGTVTSADGTTIGYRRLGEGPGLLLVTGGYLTAEHYMELAQALAESFTVYAHDRRGRGLSGPPGEGYRMSAECEDLDAVLAETGARLVFGHSSGGLIALQAALSSPNIDKIAVYEPALSMYGAYDLSWIPRFEREMGRGELAEAMVTFLKGVRADRWTDRLPRRLLVFELNRYFRRQRRAAGPGEESIPGLIPLQRFDVQIFHEMASSDGFADLRAELLLMHGDRTPPPVHEAMDALQATVPHAERVVLRGVAHEAPVNGRGAPGRVAAHVREFFDPMGR</sequence>
<dbReference type="InterPro" id="IPR050471">
    <property type="entry name" value="AB_hydrolase"/>
</dbReference>
<dbReference type="GO" id="GO:0016787">
    <property type="term" value="F:hydrolase activity"/>
    <property type="evidence" value="ECO:0007669"/>
    <property type="project" value="UniProtKB-KW"/>
</dbReference>
<dbReference type="RefSeq" id="WP_379528598.1">
    <property type="nucleotide sequence ID" value="NZ_JBHSBI010000006.1"/>
</dbReference>